<keyword evidence="3" id="KW-0560">Oxidoreductase</keyword>
<evidence type="ECO:0000256" key="1">
    <source>
        <dbReference type="ARBA" id="ARBA00022630"/>
    </source>
</evidence>
<keyword evidence="5" id="KW-1185">Reference proteome</keyword>
<dbReference type="AlphaFoldDB" id="A0AAD7HVK7"/>
<dbReference type="GO" id="GO:0050661">
    <property type="term" value="F:NADP binding"/>
    <property type="evidence" value="ECO:0007669"/>
    <property type="project" value="InterPro"/>
</dbReference>
<evidence type="ECO:0000256" key="2">
    <source>
        <dbReference type="ARBA" id="ARBA00022827"/>
    </source>
</evidence>
<name>A0AAD7HVK7_9AGAR</name>
<dbReference type="EMBL" id="JARKIB010000166">
    <property type="protein sequence ID" value="KAJ7729313.1"/>
    <property type="molecule type" value="Genomic_DNA"/>
</dbReference>
<dbReference type="InterPro" id="IPR036188">
    <property type="entry name" value="FAD/NAD-bd_sf"/>
</dbReference>
<proteinExistence type="predicted"/>
<keyword evidence="1" id="KW-0285">Flavoprotein</keyword>
<dbReference type="SUPFAM" id="SSF51905">
    <property type="entry name" value="FAD/NAD(P)-binding domain"/>
    <property type="match status" value="2"/>
</dbReference>
<dbReference type="PANTHER" id="PTHR43539:SF68">
    <property type="entry name" value="FLAVIN-BINDING MONOOXYGENASE-LIKE PROTEIN (AFU_ORTHOLOGUE AFUA_4G09220)"/>
    <property type="match status" value="1"/>
</dbReference>
<organism evidence="4 5">
    <name type="scientific">Mycena metata</name>
    <dbReference type="NCBI Taxonomy" id="1033252"/>
    <lineage>
        <taxon>Eukaryota</taxon>
        <taxon>Fungi</taxon>
        <taxon>Dikarya</taxon>
        <taxon>Basidiomycota</taxon>
        <taxon>Agaricomycotina</taxon>
        <taxon>Agaricomycetes</taxon>
        <taxon>Agaricomycetidae</taxon>
        <taxon>Agaricales</taxon>
        <taxon>Marasmiineae</taxon>
        <taxon>Mycenaceae</taxon>
        <taxon>Mycena</taxon>
    </lineage>
</organism>
<evidence type="ECO:0000313" key="4">
    <source>
        <dbReference type="EMBL" id="KAJ7729313.1"/>
    </source>
</evidence>
<dbReference type="PANTHER" id="PTHR43539">
    <property type="entry name" value="FLAVIN-BINDING MONOOXYGENASE-LIKE PROTEIN (AFU_ORTHOLOGUE AFUA_4G09220)"/>
    <property type="match status" value="1"/>
</dbReference>
<reference evidence="4" key="1">
    <citation type="submission" date="2023-03" db="EMBL/GenBank/DDBJ databases">
        <title>Massive genome expansion in bonnet fungi (Mycena s.s.) driven by repeated elements and novel gene families across ecological guilds.</title>
        <authorList>
            <consortium name="Lawrence Berkeley National Laboratory"/>
            <person name="Harder C.B."/>
            <person name="Miyauchi S."/>
            <person name="Viragh M."/>
            <person name="Kuo A."/>
            <person name="Thoen E."/>
            <person name="Andreopoulos B."/>
            <person name="Lu D."/>
            <person name="Skrede I."/>
            <person name="Drula E."/>
            <person name="Henrissat B."/>
            <person name="Morin E."/>
            <person name="Kohler A."/>
            <person name="Barry K."/>
            <person name="LaButti K."/>
            <person name="Morin E."/>
            <person name="Salamov A."/>
            <person name="Lipzen A."/>
            <person name="Mereny Z."/>
            <person name="Hegedus B."/>
            <person name="Baldrian P."/>
            <person name="Stursova M."/>
            <person name="Weitz H."/>
            <person name="Taylor A."/>
            <person name="Grigoriev I.V."/>
            <person name="Nagy L.G."/>
            <person name="Martin F."/>
            <person name="Kauserud H."/>
        </authorList>
    </citation>
    <scope>NUCLEOTIDE SEQUENCE</scope>
    <source>
        <strain evidence="4">CBHHK182m</strain>
    </source>
</reference>
<gene>
    <name evidence="4" type="ORF">B0H16DRAFT_1587003</name>
</gene>
<evidence type="ECO:0000256" key="3">
    <source>
        <dbReference type="ARBA" id="ARBA00023002"/>
    </source>
</evidence>
<protein>
    <submittedName>
        <fullName evidence="4">FAD/NAD(P)-binding domain-containing protein</fullName>
    </submittedName>
</protein>
<dbReference type="PRINTS" id="PR00411">
    <property type="entry name" value="PNDRDTASEI"/>
</dbReference>
<keyword evidence="2" id="KW-0274">FAD</keyword>
<dbReference type="InterPro" id="IPR020946">
    <property type="entry name" value="Flavin_mOase-like"/>
</dbReference>
<accession>A0AAD7HVK7</accession>
<sequence>MNPDETFAVATTWLASLGSAVDAETFAGHFLPTGWLRDLLCFSWDFKTLAGRGKIAEFLSAHATNSDLSVSRFARAGLSDFQLETTSTLGSPATFPIPNNPQIQGVSGVFIFSLTSPPAKGRGFFRLVRDAEGSWKAFTLLTNMQDLVGHEEAVGRPLGYLETPWEEIRAKRIREVEEDPTVLIVGGGQSGLMCAARFGRMGIRAIIIEKTARIGDVWRNRYPNLSLHTGAHHSSILYHPWPETYPFYLPKEKIADFLEAYAIGQDLNVWTSSTIIDHPTYNDVTRRWSVEIERSGKRVALTPGHIVLATGNGEARTPTWPGMDAFAGVLYHSDNHKGAAPFKGKRVVVVGACNAAGDICKDFVHKGAAEVTMVQRSATCVISGTAAKVGLFDSAFPDKLSIEDADLQNQSTPYALVMQVAAGGLTQRLKNMDEKLLQGLEKAGFKLTWELTPGGGEVGLIGFLLEKTASGTMLDMGCGQLIVDGKIKIKQGVDIEKLDADGIVFKDGSKIASDVIVLATGNEPIIANAVSILGEGIKEKVGSRIWGLDEEGELIRCYRPTGAPGLWFAPGAFQHPRFFSKHLALQILAEGLGLKQL</sequence>
<dbReference type="Pfam" id="PF00743">
    <property type="entry name" value="FMO-like"/>
    <property type="match status" value="1"/>
</dbReference>
<dbReference type="GO" id="GO:0050660">
    <property type="term" value="F:flavin adenine dinucleotide binding"/>
    <property type="evidence" value="ECO:0007669"/>
    <property type="project" value="InterPro"/>
</dbReference>
<dbReference type="Gene3D" id="3.50.50.60">
    <property type="entry name" value="FAD/NAD(P)-binding domain"/>
    <property type="match status" value="1"/>
</dbReference>
<dbReference type="InterPro" id="IPR050982">
    <property type="entry name" value="Auxin_biosynth/cation_transpt"/>
</dbReference>
<comment type="caution">
    <text evidence="4">The sequence shown here is derived from an EMBL/GenBank/DDBJ whole genome shotgun (WGS) entry which is preliminary data.</text>
</comment>
<dbReference type="GO" id="GO:0004499">
    <property type="term" value="F:N,N-dimethylaniline monooxygenase activity"/>
    <property type="evidence" value="ECO:0007669"/>
    <property type="project" value="InterPro"/>
</dbReference>
<dbReference type="Proteomes" id="UP001215598">
    <property type="component" value="Unassembled WGS sequence"/>
</dbReference>
<evidence type="ECO:0000313" key="5">
    <source>
        <dbReference type="Proteomes" id="UP001215598"/>
    </source>
</evidence>